<comment type="caution">
    <text evidence="1">The sequence shown here is derived from an EMBL/GenBank/DDBJ whole genome shotgun (WGS) entry which is preliminary data.</text>
</comment>
<evidence type="ECO:0000313" key="2">
    <source>
        <dbReference type="Proteomes" id="UP000198287"/>
    </source>
</evidence>
<proteinExistence type="predicted"/>
<gene>
    <name evidence="1" type="ORF">Fcan01_01492</name>
</gene>
<organism evidence="1 2">
    <name type="scientific">Folsomia candida</name>
    <name type="common">Springtail</name>
    <dbReference type="NCBI Taxonomy" id="158441"/>
    <lineage>
        <taxon>Eukaryota</taxon>
        <taxon>Metazoa</taxon>
        <taxon>Ecdysozoa</taxon>
        <taxon>Arthropoda</taxon>
        <taxon>Hexapoda</taxon>
        <taxon>Collembola</taxon>
        <taxon>Entomobryomorpha</taxon>
        <taxon>Isotomoidea</taxon>
        <taxon>Isotomidae</taxon>
        <taxon>Proisotominae</taxon>
        <taxon>Folsomia</taxon>
    </lineage>
</organism>
<reference evidence="1 2" key="1">
    <citation type="submission" date="2015-12" db="EMBL/GenBank/DDBJ databases">
        <title>The genome of Folsomia candida.</title>
        <authorList>
            <person name="Faddeeva A."/>
            <person name="Derks M.F."/>
            <person name="Anvar Y."/>
            <person name="Smit S."/>
            <person name="Van Straalen N."/>
            <person name="Roelofs D."/>
        </authorList>
    </citation>
    <scope>NUCLEOTIDE SEQUENCE [LARGE SCALE GENOMIC DNA]</scope>
    <source>
        <strain evidence="1 2">VU population</strain>
        <tissue evidence="1">Whole body</tissue>
    </source>
</reference>
<accession>A0A226EVJ9</accession>
<name>A0A226EVJ9_FOLCA</name>
<sequence length="183" mass="20577">MTRWEIKFCKNVGPCDTIYTEYGANDVCLPRIVGIGNTRLHVKRFGDADQIEKRITFFDQPYFGGLSFFVDKVGANFTLPSPIRSYFFTGVNTWEHKTAKDAPDGNCVRYAPSVGEKGYGFTLEASVHHVVGAVKYGCTGETVPTTRTTVTPTSTTSSGTMSRFDYWFSTNLIFALVYRFRLR</sequence>
<dbReference type="Proteomes" id="UP000198287">
    <property type="component" value="Unassembled WGS sequence"/>
</dbReference>
<keyword evidence="2" id="KW-1185">Reference proteome</keyword>
<evidence type="ECO:0000313" key="1">
    <source>
        <dbReference type="EMBL" id="OXA61633.1"/>
    </source>
</evidence>
<dbReference type="AlphaFoldDB" id="A0A226EVJ9"/>
<dbReference type="EMBL" id="LNIX01000001">
    <property type="protein sequence ID" value="OXA61633.1"/>
    <property type="molecule type" value="Genomic_DNA"/>
</dbReference>
<protein>
    <submittedName>
        <fullName evidence="1">Uncharacterized protein</fullName>
    </submittedName>
</protein>